<organism evidence="2 3">
    <name type="scientific">Roseovarius ramblicola</name>
    <dbReference type="NCBI Taxonomy" id="2022336"/>
    <lineage>
        <taxon>Bacteria</taxon>
        <taxon>Pseudomonadati</taxon>
        <taxon>Pseudomonadota</taxon>
        <taxon>Alphaproteobacteria</taxon>
        <taxon>Rhodobacterales</taxon>
        <taxon>Roseobacteraceae</taxon>
        <taxon>Roseovarius</taxon>
    </lineage>
</organism>
<evidence type="ECO:0000313" key="2">
    <source>
        <dbReference type="EMBL" id="MFB9150144.1"/>
    </source>
</evidence>
<name>A0ABV5I1G3_9RHOB</name>
<dbReference type="Pfam" id="PF06835">
    <property type="entry name" value="LptC"/>
    <property type="match status" value="1"/>
</dbReference>
<proteinExistence type="predicted"/>
<keyword evidence="1" id="KW-0812">Transmembrane</keyword>
<dbReference type="InterPro" id="IPR010664">
    <property type="entry name" value="LipoPS_assembly_LptC-rel"/>
</dbReference>
<feature type="transmembrane region" description="Helical" evidence="1">
    <location>
        <begin position="12"/>
        <end position="33"/>
    </location>
</feature>
<accession>A0ABV5I1G3</accession>
<keyword evidence="1" id="KW-1133">Transmembrane helix</keyword>
<keyword evidence="3" id="KW-1185">Reference proteome</keyword>
<comment type="caution">
    <text evidence="2">The sequence shown here is derived from an EMBL/GenBank/DDBJ whole genome shotgun (WGS) entry which is preliminary data.</text>
</comment>
<dbReference type="EMBL" id="JBHMEC010000015">
    <property type="protein sequence ID" value="MFB9150144.1"/>
    <property type="molecule type" value="Genomic_DNA"/>
</dbReference>
<keyword evidence="1" id="KW-0472">Membrane</keyword>
<sequence length="207" mass="21808">MARADNTYSRVVAGMKILLPLAALGMLSTLFLISNTIDPSAPVPSAPVDLEQRAQDLGVTRPSFAGVSGRGDQITLRAEAARPERDSPHLLIAERVNGEIGLVGGTGVRLRAATARLDQQTMTASLAGGVHITTTTGYQIDTDRLDTRLDALHAESPGPVTATGPLGTLGSGRMILREAPGSDDAELLFSGGVKLIYRPNIEKEQDQ</sequence>
<dbReference type="Proteomes" id="UP001589670">
    <property type="component" value="Unassembled WGS sequence"/>
</dbReference>
<protein>
    <submittedName>
        <fullName evidence="2">LPS export ABC transporter periplasmic protein LptC</fullName>
    </submittedName>
</protein>
<evidence type="ECO:0000256" key="1">
    <source>
        <dbReference type="SAM" id="Phobius"/>
    </source>
</evidence>
<reference evidence="2 3" key="1">
    <citation type="submission" date="2024-09" db="EMBL/GenBank/DDBJ databases">
        <authorList>
            <person name="Sun Q."/>
            <person name="Mori K."/>
        </authorList>
    </citation>
    <scope>NUCLEOTIDE SEQUENCE [LARGE SCALE GENOMIC DNA]</scope>
    <source>
        <strain evidence="2 3">CECT 9424</strain>
    </source>
</reference>
<gene>
    <name evidence="2" type="primary">lptC</name>
    <name evidence="2" type="ORF">ACFFU4_10330</name>
</gene>
<evidence type="ECO:0000313" key="3">
    <source>
        <dbReference type="Proteomes" id="UP001589670"/>
    </source>
</evidence>